<dbReference type="Pfam" id="PF17802">
    <property type="entry name" value="SpaA"/>
    <property type="match status" value="1"/>
</dbReference>
<dbReference type="InterPro" id="IPR026466">
    <property type="entry name" value="Fim_isopep_form_D2_dom"/>
</dbReference>
<dbReference type="AlphaFoldDB" id="A4E8N1"/>
<dbReference type="NCBIfam" id="TIGR04226">
    <property type="entry name" value="RrgB_K2N_iso_D2"/>
    <property type="match status" value="1"/>
</dbReference>
<reference evidence="3 4" key="1">
    <citation type="submission" date="2007-01" db="EMBL/GenBank/DDBJ databases">
        <title>Draft genome sequence of Collinsella aerofaciens (ATCC 25986).</title>
        <authorList>
            <person name="Sudarsanam P."/>
            <person name="Ley R."/>
            <person name="Guruge J."/>
            <person name="Turnbaugh P.J."/>
            <person name="Mahowald M."/>
            <person name="Liep D."/>
            <person name="Gordon J."/>
        </authorList>
    </citation>
    <scope>NUCLEOTIDE SEQUENCE [LARGE SCALE GENOMIC DNA]</scope>
    <source>
        <strain evidence="4">ATCC 25986 / DSM 3979 / JCM 10188 / KCTC 3647 / NCTC 11838 / VPI 1003</strain>
    </source>
</reference>
<keyword evidence="1" id="KW-0812">Transmembrane</keyword>
<dbReference type="InterPro" id="IPR013783">
    <property type="entry name" value="Ig-like_fold"/>
</dbReference>
<protein>
    <submittedName>
        <fullName evidence="3">Cna protein B-type domain protein</fullName>
    </submittedName>
</protein>
<dbReference type="Gene3D" id="2.60.40.10">
    <property type="entry name" value="Immunoglobulins"/>
    <property type="match status" value="1"/>
</dbReference>
<dbReference type="Proteomes" id="UP000002979">
    <property type="component" value="Unassembled WGS sequence"/>
</dbReference>
<dbReference type="GO" id="GO:0005975">
    <property type="term" value="P:carbohydrate metabolic process"/>
    <property type="evidence" value="ECO:0007669"/>
    <property type="project" value="UniProtKB-ARBA"/>
</dbReference>
<gene>
    <name evidence="3" type="ORF">COLAER_00772</name>
</gene>
<proteinExistence type="predicted"/>
<dbReference type="Gene3D" id="2.60.40.740">
    <property type="match status" value="1"/>
</dbReference>
<sequence length="618" mass="65535">MMTDRMRIKRKTEEKKMSMSKNIARLAVTAGLTAALSFGGVMAPVTMAFAAEGDGSITISQAEKNDGTTFKAYQIFKATVTDTANGGKTAQNITWANETVSAKVVNAINSWEKNHSLKVEDGLPSKPTAQEVADFLMAHADDPTAGSPDGKNEGTRVTTDNILYAVADAVKNEAPVKSGIVAGTSWTPDAENGNGYYLFVTDGSSLAPGNKNTGTSPIFAVVGGSAVTVCEKTSIPTVEKKILNDSNVTSGAITGVTEAHWKDAADSQIGQEVSYRLTGTIADNYASYDSYSYKFTDQLPEGLDYIDESLSVYALNNGAYIEISSTSYNVTKPSGSSRDLVVDFNKGENGLKSATAKNGEELVINGKTKIVVFYKAKLNASANIAGANNQLKVNPNTVTLEYSNNPMSGGTGTSASDTVEDYTYGLKINKVDLGTERALNGAKFTIKVKEADDETSTDMFVQGDGTLSADEYVFTTDNGGYFTVRGLDAGTYTVTEKHLDGYADISPFDFKIVPTMSEDGTKIDKVTLSMSQTDKLIAGINDDGEGKVGDNKLEVKTGTATNDDGTFNITVGDTKQVGLPLTGLNGVTFTWIAGGAVLCIGVAHLIRSRKQAEESEQE</sequence>
<organism evidence="3 4">
    <name type="scientific">Collinsella aerofaciens (strain ATCC 25986 / DSM 3979 / JCM 10188 / KCTC 3647 / NCTC 11838 / VPI 1003)</name>
    <dbReference type="NCBI Taxonomy" id="411903"/>
    <lineage>
        <taxon>Bacteria</taxon>
        <taxon>Bacillati</taxon>
        <taxon>Actinomycetota</taxon>
        <taxon>Coriobacteriia</taxon>
        <taxon>Coriobacteriales</taxon>
        <taxon>Coriobacteriaceae</taxon>
        <taxon>Collinsella</taxon>
    </lineage>
</organism>
<dbReference type="InterPro" id="IPR041033">
    <property type="entry name" value="SpaA_PFL_dom_1"/>
</dbReference>
<evidence type="ECO:0000313" key="3">
    <source>
        <dbReference type="EMBL" id="EBA40247.1"/>
    </source>
</evidence>
<reference evidence="3 4" key="2">
    <citation type="submission" date="2007-04" db="EMBL/GenBank/DDBJ databases">
        <authorList>
            <person name="Fulton L."/>
            <person name="Clifton S."/>
            <person name="Fulton B."/>
            <person name="Xu J."/>
            <person name="Minx P."/>
            <person name="Mardis E.R."/>
            <person name="Wilson R.K."/>
        </authorList>
    </citation>
    <scope>NUCLEOTIDE SEQUENCE [LARGE SCALE GENOMIC DNA]</scope>
    <source>
        <strain evidence="4">ATCC 25986 / DSM 3979 / JCM 10188 / KCTC 3647 / NCTC 11838 / VPI 1003</strain>
    </source>
</reference>
<evidence type="ECO:0000256" key="1">
    <source>
        <dbReference type="SAM" id="Phobius"/>
    </source>
</evidence>
<feature type="domain" description="SpaA-like prealbumin fold" evidence="2">
    <location>
        <begin position="426"/>
        <end position="513"/>
    </location>
</feature>
<dbReference type="SUPFAM" id="SSF117074">
    <property type="entry name" value="Hypothetical protein PA1324"/>
    <property type="match status" value="1"/>
</dbReference>
<feature type="transmembrane region" description="Helical" evidence="1">
    <location>
        <begin position="589"/>
        <end position="606"/>
    </location>
</feature>
<dbReference type="EMBL" id="AAVN02000002">
    <property type="protein sequence ID" value="EBA40247.1"/>
    <property type="molecule type" value="Genomic_DNA"/>
</dbReference>
<evidence type="ECO:0000259" key="2">
    <source>
        <dbReference type="Pfam" id="PF17802"/>
    </source>
</evidence>
<evidence type="ECO:0000313" key="4">
    <source>
        <dbReference type="Proteomes" id="UP000002979"/>
    </source>
</evidence>
<keyword evidence="1" id="KW-0472">Membrane</keyword>
<name>A4E8N1_COLAA</name>
<accession>A4E8N1</accession>
<comment type="caution">
    <text evidence="3">The sequence shown here is derived from an EMBL/GenBank/DDBJ whole genome shotgun (WGS) entry which is preliminary data.</text>
</comment>
<keyword evidence="1" id="KW-1133">Transmembrane helix</keyword>